<feature type="chain" id="PRO_5003839253" description="TspO/MBR-related protein" evidence="7">
    <location>
        <begin position="20"/>
        <end position="245"/>
    </location>
</feature>
<dbReference type="InterPro" id="IPR004307">
    <property type="entry name" value="TspO_MBR"/>
</dbReference>
<evidence type="ECO:0000256" key="7">
    <source>
        <dbReference type="SAM" id="SignalP"/>
    </source>
</evidence>
<evidence type="ECO:0000313" key="9">
    <source>
        <dbReference type="Proteomes" id="UP000266841"/>
    </source>
</evidence>
<evidence type="ECO:0000256" key="1">
    <source>
        <dbReference type="ARBA" id="ARBA00004141"/>
    </source>
</evidence>
<keyword evidence="4 6" id="KW-1133">Transmembrane helix</keyword>
<organism evidence="8 9">
    <name type="scientific">Thalassiosira oceanica</name>
    <name type="common">Marine diatom</name>
    <dbReference type="NCBI Taxonomy" id="159749"/>
    <lineage>
        <taxon>Eukaryota</taxon>
        <taxon>Sar</taxon>
        <taxon>Stramenopiles</taxon>
        <taxon>Ochrophyta</taxon>
        <taxon>Bacillariophyta</taxon>
        <taxon>Coscinodiscophyceae</taxon>
        <taxon>Thalassiosirophycidae</taxon>
        <taxon>Thalassiosirales</taxon>
        <taxon>Thalassiosiraceae</taxon>
        <taxon>Thalassiosira</taxon>
    </lineage>
</organism>
<evidence type="ECO:0000256" key="3">
    <source>
        <dbReference type="ARBA" id="ARBA00022692"/>
    </source>
</evidence>
<evidence type="ECO:0000313" key="8">
    <source>
        <dbReference type="EMBL" id="EJK49016.1"/>
    </source>
</evidence>
<dbReference type="EMBL" id="AGNL01045197">
    <property type="protein sequence ID" value="EJK49016.1"/>
    <property type="molecule type" value="Genomic_DNA"/>
</dbReference>
<feature type="transmembrane region" description="Helical" evidence="6">
    <location>
        <begin position="94"/>
        <end position="115"/>
    </location>
</feature>
<feature type="signal peptide" evidence="7">
    <location>
        <begin position="1"/>
        <end position="19"/>
    </location>
</feature>
<comment type="similarity">
    <text evidence="2">Belongs to the TspO/BZRP family.</text>
</comment>
<dbReference type="GO" id="GO:0033013">
    <property type="term" value="P:tetrapyrrole metabolic process"/>
    <property type="evidence" value="ECO:0007669"/>
    <property type="project" value="UniProtKB-ARBA"/>
</dbReference>
<comment type="caution">
    <text evidence="8">The sequence shown here is derived from an EMBL/GenBank/DDBJ whole genome shotgun (WGS) entry which is preliminary data.</text>
</comment>
<proteinExistence type="inferred from homology"/>
<dbReference type="PANTHER" id="PTHR10057:SF0">
    <property type="entry name" value="TRANSLOCATOR PROTEIN"/>
    <property type="match status" value="1"/>
</dbReference>
<keyword evidence="7" id="KW-0732">Signal</keyword>
<keyword evidence="5 6" id="KW-0472">Membrane</keyword>
<comment type="subcellular location">
    <subcellularLocation>
        <location evidence="1">Membrane</location>
        <topology evidence="1">Multi-pass membrane protein</topology>
    </subcellularLocation>
</comment>
<gene>
    <name evidence="8" type="ORF">THAOC_32144</name>
</gene>
<dbReference type="OrthoDB" id="8841220at2759"/>
<dbReference type="eggNOG" id="KOG3797">
    <property type="taxonomic scope" value="Eukaryota"/>
</dbReference>
<evidence type="ECO:0000256" key="4">
    <source>
        <dbReference type="ARBA" id="ARBA00022989"/>
    </source>
</evidence>
<evidence type="ECO:0008006" key="10">
    <source>
        <dbReference type="Google" id="ProtNLM"/>
    </source>
</evidence>
<dbReference type="Pfam" id="PF03073">
    <property type="entry name" value="TspO_MBR"/>
    <property type="match status" value="1"/>
</dbReference>
<keyword evidence="9" id="KW-1185">Reference proteome</keyword>
<dbReference type="InterPro" id="IPR038330">
    <property type="entry name" value="TspO/MBR-related_sf"/>
</dbReference>
<dbReference type="CDD" id="cd15904">
    <property type="entry name" value="TSPO_MBR"/>
    <property type="match status" value="1"/>
</dbReference>
<evidence type="ECO:0000256" key="2">
    <source>
        <dbReference type="ARBA" id="ARBA00007524"/>
    </source>
</evidence>
<dbReference type="GO" id="GO:0016020">
    <property type="term" value="C:membrane"/>
    <property type="evidence" value="ECO:0007669"/>
    <property type="project" value="UniProtKB-SubCell"/>
</dbReference>
<reference evidence="8 9" key="1">
    <citation type="journal article" date="2012" name="Genome Biol.">
        <title>Genome and low-iron response of an oceanic diatom adapted to chronic iron limitation.</title>
        <authorList>
            <person name="Lommer M."/>
            <person name="Specht M."/>
            <person name="Roy A.S."/>
            <person name="Kraemer L."/>
            <person name="Andreson R."/>
            <person name="Gutowska M.A."/>
            <person name="Wolf J."/>
            <person name="Bergner S.V."/>
            <person name="Schilhabel M.B."/>
            <person name="Klostermeier U.C."/>
            <person name="Beiko R.G."/>
            <person name="Rosenstiel P."/>
            <person name="Hippler M."/>
            <person name="Laroche J."/>
        </authorList>
    </citation>
    <scope>NUCLEOTIDE SEQUENCE [LARGE SCALE GENOMIC DNA]</scope>
    <source>
        <strain evidence="8 9">CCMP1005</strain>
    </source>
</reference>
<dbReference type="OMA" id="NSICRRN"/>
<keyword evidence="3 6" id="KW-0812">Transmembrane</keyword>
<evidence type="ECO:0000256" key="5">
    <source>
        <dbReference type="ARBA" id="ARBA00023136"/>
    </source>
</evidence>
<feature type="transmembrane region" description="Helical" evidence="6">
    <location>
        <begin position="151"/>
        <end position="170"/>
    </location>
</feature>
<accession>K0RJE0</accession>
<sequence length="245" mass="27184">MHRTTALVIAVLSVLQVDGFSYRCNGRSIKQITHKPHRNLRTTQLKAAVPSWLPYSVCHLAGGCTGTPIVMRATRAESSWYKRIPLPSFTPPNWVFAPVWTTLYGLMGVAVSRVVRAGTPMDNAVKLWTVHYGLNLLWAPLFFGLQRFKTALGINIMLLATLAGVLKQFYLIDPLSAYLLAPYLLWLSYATVLNWAVCRLNPTVNGNNKAKIQAGLCAFGDGYNDAMFQYDLKQLQIAAASYADS</sequence>
<evidence type="ECO:0000256" key="6">
    <source>
        <dbReference type="SAM" id="Phobius"/>
    </source>
</evidence>
<dbReference type="FunFam" id="1.20.1260.100:FF:000001">
    <property type="entry name" value="translocator protein 2"/>
    <property type="match status" value="1"/>
</dbReference>
<name>K0RJE0_THAOC</name>
<dbReference type="AlphaFoldDB" id="K0RJE0"/>
<dbReference type="Gene3D" id="1.20.1260.100">
    <property type="entry name" value="TspO/MBR protein"/>
    <property type="match status" value="1"/>
</dbReference>
<dbReference type="Proteomes" id="UP000266841">
    <property type="component" value="Unassembled WGS sequence"/>
</dbReference>
<protein>
    <recommendedName>
        <fullName evidence="10">TspO/MBR-related protein</fullName>
    </recommendedName>
</protein>
<dbReference type="PANTHER" id="PTHR10057">
    <property type="entry name" value="PERIPHERAL-TYPE BENZODIAZEPINE RECEPTOR"/>
    <property type="match status" value="1"/>
</dbReference>
<feature type="transmembrane region" description="Helical" evidence="6">
    <location>
        <begin position="127"/>
        <end position="145"/>
    </location>
</feature>
<feature type="transmembrane region" description="Helical" evidence="6">
    <location>
        <begin position="177"/>
        <end position="197"/>
    </location>
</feature>